<dbReference type="Pfam" id="PF07727">
    <property type="entry name" value="RVT_2"/>
    <property type="match status" value="1"/>
</dbReference>
<reference evidence="3" key="1">
    <citation type="submission" date="2017-03" db="EMBL/GenBank/DDBJ databases">
        <title>Phytopthora megakarya and P. palmivora, two closely related causual agents of cacao black pod achieved similar genome size and gene model numbers by different mechanisms.</title>
        <authorList>
            <person name="Ali S."/>
            <person name="Shao J."/>
            <person name="Larry D.J."/>
            <person name="Kronmiller B."/>
            <person name="Shen D."/>
            <person name="Strem M.D."/>
            <person name="Melnick R.L."/>
            <person name="Guiltinan M.J."/>
            <person name="Tyler B.M."/>
            <person name="Meinhardt L.W."/>
            <person name="Bailey B.A."/>
        </authorList>
    </citation>
    <scope>NUCLEOTIDE SEQUENCE [LARGE SCALE GENOMIC DNA]</scope>
    <source>
        <strain evidence="3">zdho120</strain>
    </source>
</reference>
<protein>
    <submittedName>
        <fullName evidence="2">Integrase, catalytic core protein</fullName>
    </submittedName>
</protein>
<evidence type="ECO:0000259" key="1">
    <source>
        <dbReference type="Pfam" id="PF07727"/>
    </source>
</evidence>
<evidence type="ECO:0000313" key="3">
    <source>
        <dbReference type="Proteomes" id="UP000198211"/>
    </source>
</evidence>
<dbReference type="Proteomes" id="UP000198211">
    <property type="component" value="Unassembled WGS sequence"/>
</dbReference>
<keyword evidence="3" id="KW-1185">Reference proteome</keyword>
<comment type="caution">
    <text evidence="2">The sequence shown here is derived from an EMBL/GenBank/DDBJ whole genome shotgun (WGS) entry which is preliminary data.</text>
</comment>
<name>A0A225VYU6_9STRA</name>
<dbReference type="EMBL" id="NBNE01002392">
    <property type="protein sequence ID" value="OWZ10613.1"/>
    <property type="molecule type" value="Genomic_DNA"/>
</dbReference>
<accession>A0A225VYU6</accession>
<evidence type="ECO:0000313" key="2">
    <source>
        <dbReference type="EMBL" id="OWZ10613.1"/>
    </source>
</evidence>
<feature type="domain" description="Reverse transcriptase Ty1/copia-type" evidence="1">
    <location>
        <begin position="56"/>
        <end position="115"/>
    </location>
</feature>
<proteinExistence type="predicted"/>
<organism evidence="2 3">
    <name type="scientific">Phytophthora megakarya</name>
    <dbReference type="NCBI Taxonomy" id="4795"/>
    <lineage>
        <taxon>Eukaryota</taxon>
        <taxon>Sar</taxon>
        <taxon>Stramenopiles</taxon>
        <taxon>Oomycota</taxon>
        <taxon>Peronosporomycetes</taxon>
        <taxon>Peronosporales</taxon>
        <taxon>Peronosporaceae</taxon>
        <taxon>Phytophthora</taxon>
    </lineage>
</organism>
<gene>
    <name evidence="2" type="ORF">PHMEG_00016513</name>
</gene>
<sequence>MCRGRLWCLPHTSKLVLRVSGHSGNVQCLTNLTHCIVMAPGSWCHGGTFRAKNGSRVFVVKRDECGRIRRFKPQLVIHGFKQCPALEFTETYAPVTRFETIRAAIYFALQHCWAILQ</sequence>
<dbReference type="InterPro" id="IPR013103">
    <property type="entry name" value="RVT_2"/>
</dbReference>
<dbReference type="AlphaFoldDB" id="A0A225VYU6"/>